<dbReference type="AlphaFoldDB" id="A0A9Q8QSN5"/>
<organism evidence="2 3">
    <name type="scientific">Purpureocillium takamizusanense</name>
    <dbReference type="NCBI Taxonomy" id="2060973"/>
    <lineage>
        <taxon>Eukaryota</taxon>
        <taxon>Fungi</taxon>
        <taxon>Dikarya</taxon>
        <taxon>Ascomycota</taxon>
        <taxon>Pezizomycotina</taxon>
        <taxon>Sordariomycetes</taxon>
        <taxon>Hypocreomycetidae</taxon>
        <taxon>Hypocreales</taxon>
        <taxon>Ophiocordycipitaceae</taxon>
        <taxon>Purpureocillium</taxon>
    </lineage>
</organism>
<evidence type="ECO:0000313" key="3">
    <source>
        <dbReference type="Proteomes" id="UP000829364"/>
    </source>
</evidence>
<gene>
    <name evidence="2" type="ORF">JDV02_010417</name>
</gene>
<name>A0A9Q8QSN5_9HYPO</name>
<dbReference type="Proteomes" id="UP000829364">
    <property type="component" value="Chromosome 12"/>
</dbReference>
<evidence type="ECO:0000256" key="1">
    <source>
        <dbReference type="SAM" id="MobiDB-lite"/>
    </source>
</evidence>
<proteinExistence type="predicted"/>
<dbReference type="GeneID" id="72072361"/>
<accession>A0A9Q8QSN5</accession>
<dbReference type="RefSeq" id="XP_047848168.1">
    <property type="nucleotide sequence ID" value="XM_047992155.1"/>
</dbReference>
<keyword evidence="3" id="KW-1185">Reference proteome</keyword>
<sequence>MRGCYPARQAGPRRKDQETLRMGGGSRRSLVRRGRQDGLGWDTSVCDDALPLSLCVWVSGWWLRVWKECRAVLCSWTAWPGLAGMCLDARARDAMLVLRHVARR</sequence>
<dbReference type="EMBL" id="CP086365">
    <property type="protein sequence ID" value="UNI24687.1"/>
    <property type="molecule type" value="Genomic_DNA"/>
</dbReference>
<dbReference type="KEGG" id="ptkz:JDV02_010417"/>
<evidence type="ECO:0000313" key="2">
    <source>
        <dbReference type="EMBL" id="UNI24687.1"/>
    </source>
</evidence>
<feature type="region of interest" description="Disordered" evidence="1">
    <location>
        <begin position="1"/>
        <end position="31"/>
    </location>
</feature>
<reference evidence="2" key="1">
    <citation type="submission" date="2021-11" db="EMBL/GenBank/DDBJ databases">
        <title>Purpureocillium_takamizusanense_genome.</title>
        <authorList>
            <person name="Nguyen N.-H."/>
        </authorList>
    </citation>
    <scope>NUCLEOTIDE SEQUENCE</scope>
    <source>
        <strain evidence="2">PT3</strain>
    </source>
</reference>
<protein>
    <submittedName>
        <fullName evidence="2">Uncharacterized protein</fullName>
    </submittedName>
</protein>